<reference evidence="8 9" key="1">
    <citation type="submission" date="2015-08" db="EMBL/GenBank/DDBJ databases">
        <title>The genome of the Asian arowana (Scleropages formosus).</title>
        <authorList>
            <person name="Tan M.H."/>
            <person name="Gan H.M."/>
            <person name="Croft L.J."/>
            <person name="Austin C.M."/>
        </authorList>
    </citation>
    <scope>NUCLEOTIDE SEQUENCE [LARGE SCALE GENOMIC DNA]</scope>
    <source>
        <strain evidence="8">Aro1</strain>
    </source>
</reference>
<evidence type="ECO:0000313" key="8">
    <source>
        <dbReference type="EMBL" id="KPP66178.1"/>
    </source>
</evidence>
<dbReference type="STRING" id="113540.ENSSFOP00015036973"/>
<protein>
    <submittedName>
        <fullName evidence="8">Transmembrane protein 54-like</fullName>
    </submittedName>
</protein>
<evidence type="ECO:0000256" key="2">
    <source>
        <dbReference type="ARBA" id="ARBA00011030"/>
    </source>
</evidence>
<evidence type="ECO:0000256" key="3">
    <source>
        <dbReference type="ARBA" id="ARBA00022692"/>
    </source>
</evidence>
<dbReference type="AlphaFoldDB" id="A0A0P7V1R9"/>
<sequence>MRNVDVCRLDLEDHRAMMKTGLALVLVGHVNFVLGALVLGAVLRHISLHEQARSMGYAVANVLALAAGLLAVVAGILAIVLSKKNKSRVLVCVLLAVGLLAVLLSGSAMVGLIVALVSTVLNKGQVLLTHCNLVDSVSYYSITNECPFDPTRLYATTLTLWVLLIAMCVLEVVFLGRSCTACASFLWQPCPCGRSRSRRRKVDNKWVRGQPTEEMTSLSQMRPQEQDVEPEEQHELLARKTKSSVV</sequence>
<feature type="transmembrane region" description="Helical" evidence="7">
    <location>
        <begin position="89"/>
        <end position="117"/>
    </location>
</feature>
<evidence type="ECO:0000256" key="6">
    <source>
        <dbReference type="SAM" id="MobiDB-lite"/>
    </source>
</evidence>
<dbReference type="GO" id="GO:0016020">
    <property type="term" value="C:membrane"/>
    <property type="evidence" value="ECO:0007669"/>
    <property type="project" value="UniProtKB-SubCell"/>
</dbReference>
<feature type="compositionally biased region" description="Polar residues" evidence="6">
    <location>
        <begin position="213"/>
        <end position="223"/>
    </location>
</feature>
<dbReference type="PANTHER" id="PTHR31258:SF5">
    <property type="entry name" value="TMEM54 PROTEIN-RELATED"/>
    <property type="match status" value="1"/>
</dbReference>
<evidence type="ECO:0000256" key="5">
    <source>
        <dbReference type="ARBA" id="ARBA00023136"/>
    </source>
</evidence>
<organism evidence="8 9">
    <name type="scientific">Scleropages formosus</name>
    <name type="common">Asian bonytongue</name>
    <name type="synonym">Osteoglossum formosum</name>
    <dbReference type="NCBI Taxonomy" id="113540"/>
    <lineage>
        <taxon>Eukaryota</taxon>
        <taxon>Metazoa</taxon>
        <taxon>Chordata</taxon>
        <taxon>Craniata</taxon>
        <taxon>Vertebrata</taxon>
        <taxon>Euteleostomi</taxon>
        <taxon>Actinopterygii</taxon>
        <taxon>Neopterygii</taxon>
        <taxon>Teleostei</taxon>
        <taxon>Osteoglossocephala</taxon>
        <taxon>Osteoglossomorpha</taxon>
        <taxon>Osteoglossiformes</taxon>
        <taxon>Osteoglossidae</taxon>
        <taxon>Scleropages</taxon>
    </lineage>
</organism>
<evidence type="ECO:0000256" key="7">
    <source>
        <dbReference type="SAM" id="Phobius"/>
    </source>
</evidence>
<gene>
    <name evidence="8" type="ORF">Z043_115347</name>
</gene>
<keyword evidence="3 7" id="KW-0812">Transmembrane</keyword>
<feature type="transmembrane region" description="Helical" evidence="7">
    <location>
        <begin position="153"/>
        <end position="175"/>
    </location>
</feature>
<evidence type="ECO:0000313" key="9">
    <source>
        <dbReference type="Proteomes" id="UP000034805"/>
    </source>
</evidence>
<feature type="transmembrane region" description="Helical" evidence="7">
    <location>
        <begin position="21"/>
        <end position="43"/>
    </location>
</feature>
<comment type="subcellular location">
    <subcellularLocation>
        <location evidence="1">Membrane</location>
        <topology evidence="1">Multi-pass membrane protein</topology>
    </subcellularLocation>
</comment>
<dbReference type="InterPro" id="IPR020977">
    <property type="entry name" value="Beta-casein-like"/>
</dbReference>
<feature type="region of interest" description="Disordered" evidence="6">
    <location>
        <begin position="203"/>
        <end position="246"/>
    </location>
</feature>
<evidence type="ECO:0000256" key="4">
    <source>
        <dbReference type="ARBA" id="ARBA00022989"/>
    </source>
</evidence>
<keyword evidence="4 7" id="KW-1133">Transmembrane helix</keyword>
<dbReference type="Proteomes" id="UP000034805">
    <property type="component" value="Unassembled WGS sequence"/>
</dbReference>
<comment type="caution">
    <text evidence="8">The sequence shown here is derived from an EMBL/GenBank/DDBJ whole genome shotgun (WGS) entry which is preliminary data.</text>
</comment>
<name>A0A0P7V1R9_SCLFO</name>
<feature type="transmembrane region" description="Helical" evidence="7">
    <location>
        <begin position="55"/>
        <end position="82"/>
    </location>
</feature>
<dbReference type="PANTHER" id="PTHR31258">
    <property type="entry name" value="KERATINOCYTE-ASSOCIATED PROTEIN 3"/>
    <property type="match status" value="1"/>
</dbReference>
<proteinExistence type="inferred from homology"/>
<comment type="similarity">
    <text evidence="2">Belongs to the TMEM54 family.</text>
</comment>
<keyword evidence="5 7" id="KW-0472">Membrane</keyword>
<accession>A0A0P7V1R9</accession>
<dbReference type="EMBL" id="JARO02005819">
    <property type="protein sequence ID" value="KPP66178.1"/>
    <property type="molecule type" value="Genomic_DNA"/>
</dbReference>
<evidence type="ECO:0000256" key="1">
    <source>
        <dbReference type="ARBA" id="ARBA00004141"/>
    </source>
</evidence>
<dbReference type="Pfam" id="PF12304">
    <property type="entry name" value="BCLP"/>
    <property type="match status" value="1"/>
</dbReference>